<comment type="catalytic activity">
    <reaction evidence="12">
        <text>N-(5Z,8Z,11Z,14Z-eicosatetraenoyl)-L-serine + H2O = (5Z,8Z,11Z,14Z)-eicosatetraenoate + L-serine</text>
        <dbReference type="Rhea" id="RHEA:64116"/>
        <dbReference type="ChEBI" id="CHEBI:15377"/>
        <dbReference type="ChEBI" id="CHEBI:32395"/>
        <dbReference type="ChEBI" id="CHEBI:33384"/>
        <dbReference type="ChEBI" id="CHEBI:149697"/>
    </reaction>
    <physiologicalReaction direction="left-to-right" evidence="12">
        <dbReference type="Rhea" id="RHEA:64117"/>
    </physiologicalReaction>
</comment>
<comment type="catalytic activity">
    <reaction evidence="24">
        <text>(9Z,12Z,15Z)-octadecatrienamide + H2O = (9Z,12Z,15Z)-octadecatrienoate + NH4(+)</text>
        <dbReference type="Rhea" id="RHEA:62976"/>
        <dbReference type="ChEBI" id="CHEBI:15377"/>
        <dbReference type="ChEBI" id="CHEBI:28938"/>
        <dbReference type="ChEBI" id="CHEBI:32387"/>
        <dbReference type="ChEBI" id="CHEBI:142684"/>
    </reaction>
    <physiologicalReaction direction="left-to-right" evidence="24">
        <dbReference type="Rhea" id="RHEA:62977"/>
    </physiologicalReaction>
</comment>
<comment type="catalytic activity">
    <reaction evidence="19">
        <text>N-(9Z-hexadecenoyl) ethanolamine + H2O = (9Z)-hexadecenoate + ethanolamine</text>
        <dbReference type="Rhea" id="RHEA:35563"/>
        <dbReference type="ChEBI" id="CHEBI:15377"/>
        <dbReference type="ChEBI" id="CHEBI:32372"/>
        <dbReference type="ChEBI" id="CHEBI:57603"/>
        <dbReference type="ChEBI" id="CHEBI:71465"/>
    </reaction>
    <physiologicalReaction direction="left-to-right" evidence="19">
        <dbReference type="Rhea" id="RHEA:35564"/>
    </physiologicalReaction>
</comment>
<evidence type="ECO:0000256" key="4">
    <source>
        <dbReference type="ARBA" id="ARBA00022553"/>
    </source>
</evidence>
<dbReference type="Pfam" id="PF01425">
    <property type="entry name" value="Amidase"/>
    <property type="match status" value="1"/>
</dbReference>
<dbReference type="InParanoid" id="A0A6P8PCB7"/>
<evidence type="ECO:0000256" key="20">
    <source>
        <dbReference type="ARBA" id="ARBA00051454"/>
    </source>
</evidence>
<dbReference type="SUPFAM" id="SSF75304">
    <property type="entry name" value="Amidase signature (AS) enzymes"/>
    <property type="match status" value="1"/>
</dbReference>
<feature type="domain" description="Amidase" evidence="40">
    <location>
        <begin position="108"/>
        <end position="577"/>
    </location>
</feature>
<dbReference type="RefSeq" id="XP_033772523.1">
    <property type="nucleotide sequence ID" value="XM_033916632.1"/>
</dbReference>
<evidence type="ECO:0000256" key="21">
    <source>
        <dbReference type="ARBA" id="ARBA00051492"/>
    </source>
</evidence>
<evidence type="ECO:0000256" key="18">
    <source>
        <dbReference type="ARBA" id="ARBA00051311"/>
    </source>
</evidence>
<dbReference type="AlphaFoldDB" id="A0A6P8PCB7"/>
<keyword evidence="41" id="KW-1185">Reference proteome</keyword>
<comment type="catalytic activity">
    <reaction evidence="22">
        <text>N-docosanoyl-taurine + H2O = docosanoate + taurine</text>
        <dbReference type="Rhea" id="RHEA:63156"/>
        <dbReference type="ChEBI" id="CHEBI:15377"/>
        <dbReference type="ChEBI" id="CHEBI:23858"/>
        <dbReference type="ChEBI" id="CHEBI:146196"/>
        <dbReference type="ChEBI" id="CHEBI:507393"/>
    </reaction>
    <physiologicalReaction direction="left-to-right" evidence="22">
        <dbReference type="Rhea" id="RHEA:63157"/>
    </physiologicalReaction>
</comment>
<evidence type="ECO:0000313" key="42">
    <source>
        <dbReference type="RefSeq" id="XP_033772523.1"/>
    </source>
</evidence>
<evidence type="ECO:0000256" key="8">
    <source>
        <dbReference type="ARBA" id="ARBA00047450"/>
    </source>
</evidence>
<evidence type="ECO:0000256" key="33">
    <source>
        <dbReference type="ARBA" id="ARBA00052906"/>
    </source>
</evidence>
<sequence length="594" mass="65777">MDSGYIMSVAGVQQLLSKPGKDPRILTVIVCGSAAAVLALKWLERKRIRNNLKKARQKRDESLKELQEAVLRFKKQNPGIDCGSILTLSLFELTEKLKEGSLSPESVLCAYMEKTLEANEKVNCVTAFLPDCENHLQEVKTEKQKGLLYGVPISLKEHIAYKGSASPCGLAFFLNVLESQDSVIVQVLKKQGAVPFVKTNVSQSTLNYDCSNSVFGQTLNPLNPKKTPGGSSGGEGALIANGGSILGIGSDTGGSIRLPASFCGLCGLKPTAYRLSPSGVTGPASGILSVPTVLGPMARDVDSLALCMKALLCDHMFHLDPTVPPVPFRDQLYSRTDLLKIGYYDTDGFFLPPPSMRRAFLETKQLLEAAGHELILFVPPRVDYVLNEFFIRGLFADGASTLLEKFDVDIVDPSLKEQIFLYRLPHLAKSIMAFLLKPLFPRLANYYRSHCGVRSVQELWRLQTAIQTYCQEFITEWRRLDLDVLLCPMLGPAFNIGYPGKLFAGISYTMLYNVLNFPAGVVPVTRVTEEDEDALRYYKGHYNDAWDRTLKKAVEGGVGLPVAVQCVALPWQEELCLRFMKEVEMVTQEKRTKK</sequence>
<dbReference type="InterPro" id="IPR023631">
    <property type="entry name" value="Amidase_dom"/>
</dbReference>
<keyword evidence="4" id="KW-0597">Phosphoprotein</keyword>
<evidence type="ECO:0000313" key="41">
    <source>
        <dbReference type="Proteomes" id="UP000515159"/>
    </source>
</evidence>
<comment type="catalytic activity">
    <reaction evidence="17">
        <text>(5Z,8Z,11Z,14Z)-eicosatetraenamide + H2O = (5Z,8Z,11Z,14Z)-eicosatetraenoate + NH4(+)</text>
        <dbReference type="Rhea" id="RHEA:63016"/>
        <dbReference type="ChEBI" id="CHEBI:15377"/>
        <dbReference type="ChEBI" id="CHEBI:28938"/>
        <dbReference type="ChEBI" id="CHEBI:32395"/>
        <dbReference type="ChEBI" id="CHEBI:137830"/>
    </reaction>
    <physiologicalReaction direction="left-to-right" evidence="17">
        <dbReference type="Rhea" id="RHEA:63017"/>
    </physiologicalReaction>
</comment>
<reference evidence="42" key="1">
    <citation type="submission" date="2025-08" db="UniProtKB">
        <authorList>
            <consortium name="RefSeq"/>
        </authorList>
    </citation>
    <scope>IDENTIFICATION</scope>
</reference>
<evidence type="ECO:0000256" key="38">
    <source>
        <dbReference type="PIRSR" id="PIRSR001221-1"/>
    </source>
</evidence>
<comment type="catalytic activity">
    <reaction evidence="1">
        <text>(9Z)-octadecenamide + H2O = (9Z)-octadecenoate + NH4(+)</text>
        <dbReference type="Rhea" id="RHEA:26506"/>
        <dbReference type="ChEBI" id="CHEBI:15377"/>
        <dbReference type="ChEBI" id="CHEBI:28938"/>
        <dbReference type="ChEBI" id="CHEBI:30823"/>
        <dbReference type="ChEBI" id="CHEBI:116314"/>
        <dbReference type="EC" id="3.5.1.99"/>
    </reaction>
    <physiologicalReaction direction="left-to-right" evidence="1">
        <dbReference type="Rhea" id="RHEA:26507"/>
    </physiologicalReaction>
</comment>
<evidence type="ECO:0000256" key="1">
    <source>
        <dbReference type="ARBA" id="ARBA00000208"/>
    </source>
</evidence>
<feature type="active site" description="Charge relay system" evidence="38">
    <location>
        <position position="156"/>
    </location>
</feature>
<comment type="catalytic activity">
    <reaction evidence="15">
        <text>tetradecamide + H2O = tetradecanoate + NH4(+)</text>
        <dbReference type="Rhea" id="RHEA:62992"/>
        <dbReference type="ChEBI" id="CHEBI:15377"/>
        <dbReference type="ChEBI" id="CHEBI:28938"/>
        <dbReference type="ChEBI" id="CHEBI:30807"/>
        <dbReference type="ChEBI" id="CHEBI:137125"/>
    </reaction>
    <physiologicalReaction direction="left-to-right" evidence="15">
        <dbReference type="Rhea" id="RHEA:62993"/>
    </physiologicalReaction>
</comment>
<dbReference type="InterPro" id="IPR036928">
    <property type="entry name" value="AS_sf"/>
</dbReference>
<dbReference type="FunFam" id="3.90.1300.10:FF:000001">
    <property type="entry name" value="Fatty-acid amide hydrolase 1"/>
    <property type="match status" value="1"/>
</dbReference>
<keyword evidence="6" id="KW-0442">Lipid degradation</keyword>
<feature type="coiled-coil region" evidence="39">
    <location>
        <begin position="45"/>
        <end position="72"/>
    </location>
</feature>
<dbReference type="FunCoup" id="A0A6P8PCB7">
    <property type="interactions" value="286"/>
</dbReference>
<dbReference type="PROSITE" id="PS00571">
    <property type="entry name" value="AMIDASES"/>
    <property type="match status" value="1"/>
</dbReference>
<evidence type="ECO:0000256" key="19">
    <source>
        <dbReference type="ARBA" id="ARBA00051346"/>
    </source>
</evidence>
<dbReference type="Proteomes" id="UP000515159">
    <property type="component" value="Chromosome 12"/>
</dbReference>
<dbReference type="PIRSF" id="PIRSF001221">
    <property type="entry name" value="Amidase_fungi"/>
    <property type="match status" value="1"/>
</dbReference>
<comment type="catalytic activity">
    <reaction evidence="31">
        <text>(11Z,14Z,17Z)-eicosatrienamide + H2O = (11Z,14Z,17Z)-eicosatrienoate + NH4(+)</text>
        <dbReference type="Rhea" id="RHEA:63000"/>
        <dbReference type="ChEBI" id="CHEBI:15377"/>
        <dbReference type="ChEBI" id="CHEBI:28938"/>
        <dbReference type="ChEBI" id="CHEBI:77223"/>
        <dbReference type="ChEBI" id="CHEBI:146164"/>
    </reaction>
    <physiologicalReaction direction="left-to-right" evidence="31">
        <dbReference type="Rhea" id="RHEA:63001"/>
    </physiologicalReaction>
</comment>
<comment type="catalytic activity">
    <reaction evidence="11">
        <text>N-(5Z,8Z,11Z,14Z-eicosatetraenoyl)-ethanolamine + H2O = ethanolamine + (5Z,8Z,11Z,14Z)-eicosatetraenoate</text>
        <dbReference type="Rhea" id="RHEA:26136"/>
        <dbReference type="ChEBI" id="CHEBI:2700"/>
        <dbReference type="ChEBI" id="CHEBI:15377"/>
        <dbReference type="ChEBI" id="CHEBI:32395"/>
        <dbReference type="ChEBI" id="CHEBI:57603"/>
        <dbReference type="EC" id="3.5.1.99"/>
    </reaction>
    <physiologicalReaction direction="left-to-right" evidence="11">
        <dbReference type="Rhea" id="RHEA:26137"/>
    </physiologicalReaction>
</comment>
<evidence type="ECO:0000256" key="34">
    <source>
        <dbReference type="ARBA" id="ARBA00073178"/>
    </source>
</evidence>
<evidence type="ECO:0000256" key="14">
    <source>
        <dbReference type="ARBA" id="ARBA00050481"/>
    </source>
</evidence>
<evidence type="ECO:0000256" key="7">
    <source>
        <dbReference type="ARBA" id="ARBA00023098"/>
    </source>
</evidence>
<feature type="active site" description="Charge relay system" evidence="38">
    <location>
        <position position="231"/>
    </location>
</feature>
<comment type="catalytic activity">
    <reaction evidence="18">
        <text>(11Z)-eicosenamide + H2O = (11Z)-eicosenoate + NH4(+)</text>
        <dbReference type="Rhea" id="RHEA:63120"/>
        <dbReference type="ChEBI" id="CHEBI:15377"/>
        <dbReference type="ChEBI" id="CHEBI:28938"/>
        <dbReference type="ChEBI" id="CHEBI:32426"/>
        <dbReference type="ChEBI" id="CHEBI:146167"/>
    </reaction>
    <physiologicalReaction direction="left-to-right" evidence="18">
        <dbReference type="Rhea" id="RHEA:63121"/>
    </physiologicalReaction>
</comment>
<comment type="catalytic activity">
    <reaction evidence="27">
        <text>(6Z)-octadecenamide + H2O = (6Z)-octadecenoate + NH4(+)</text>
        <dbReference type="Rhea" id="RHEA:63008"/>
        <dbReference type="ChEBI" id="CHEBI:15377"/>
        <dbReference type="ChEBI" id="CHEBI:28938"/>
        <dbReference type="ChEBI" id="CHEBI:32375"/>
        <dbReference type="ChEBI" id="CHEBI:146168"/>
    </reaction>
    <physiologicalReaction direction="left-to-right" evidence="27">
        <dbReference type="Rhea" id="RHEA:63009"/>
    </physiologicalReaction>
</comment>
<comment type="catalytic activity">
    <reaction evidence="21">
        <text>N-tetracosanoyl-taurine + H2O = tetracosanoate + taurine</text>
        <dbReference type="Rhea" id="RHEA:63140"/>
        <dbReference type="ChEBI" id="CHEBI:15377"/>
        <dbReference type="ChEBI" id="CHEBI:31014"/>
        <dbReference type="ChEBI" id="CHEBI:132049"/>
        <dbReference type="ChEBI" id="CHEBI:507393"/>
    </reaction>
    <physiologicalReaction direction="left-to-right" evidence="21">
        <dbReference type="Rhea" id="RHEA:63141"/>
    </physiologicalReaction>
</comment>
<evidence type="ECO:0000256" key="2">
    <source>
        <dbReference type="ARBA" id="ARBA00009199"/>
    </source>
</evidence>
<evidence type="ECO:0000256" key="32">
    <source>
        <dbReference type="ARBA" id="ARBA00052857"/>
    </source>
</evidence>
<dbReference type="InterPro" id="IPR020556">
    <property type="entry name" value="Amidase_CS"/>
</dbReference>
<evidence type="ECO:0000256" key="26">
    <source>
        <dbReference type="ARBA" id="ARBA00052458"/>
    </source>
</evidence>
<proteinExistence type="inferred from homology"/>
<name>A0A6P8PCB7_GEOSA</name>
<evidence type="ECO:0000256" key="17">
    <source>
        <dbReference type="ARBA" id="ARBA00051200"/>
    </source>
</evidence>
<evidence type="ECO:0000256" key="37">
    <source>
        <dbReference type="ARBA" id="ARBA00077216"/>
    </source>
</evidence>
<evidence type="ECO:0000256" key="23">
    <source>
        <dbReference type="ARBA" id="ARBA00052289"/>
    </source>
</evidence>
<comment type="catalytic activity">
    <reaction evidence="23">
        <text>N-(9Z-octadecenoyl)-taurine + H2O = taurine + (9Z)-octadecenoate</text>
        <dbReference type="Rhea" id="RHEA:63148"/>
        <dbReference type="ChEBI" id="CHEBI:15377"/>
        <dbReference type="ChEBI" id="CHEBI:30823"/>
        <dbReference type="ChEBI" id="CHEBI:146191"/>
        <dbReference type="ChEBI" id="CHEBI:507393"/>
    </reaction>
    <physiologicalReaction direction="left-to-right" evidence="23">
        <dbReference type="Rhea" id="RHEA:63149"/>
    </physiologicalReaction>
</comment>
<accession>A0A6P8PCB7</accession>
<dbReference type="GO" id="GO:0009062">
    <property type="term" value="P:fatty acid catabolic process"/>
    <property type="evidence" value="ECO:0007669"/>
    <property type="project" value="TreeGrafter"/>
</dbReference>
<evidence type="ECO:0000256" key="15">
    <source>
        <dbReference type="ARBA" id="ARBA00050766"/>
    </source>
</evidence>
<dbReference type="InterPro" id="IPR052096">
    <property type="entry name" value="Endocannabinoid_amidase"/>
</dbReference>
<evidence type="ECO:0000256" key="6">
    <source>
        <dbReference type="ARBA" id="ARBA00022963"/>
    </source>
</evidence>
<gene>
    <name evidence="42" type="primary">LOC117346678</name>
</gene>
<evidence type="ECO:0000256" key="16">
    <source>
        <dbReference type="ARBA" id="ARBA00050992"/>
    </source>
</evidence>
<keyword evidence="39" id="KW-0175">Coiled coil</keyword>
<evidence type="ECO:0000256" key="5">
    <source>
        <dbReference type="ARBA" id="ARBA00022801"/>
    </source>
</evidence>
<dbReference type="KEGG" id="gsh:117346678"/>
<evidence type="ECO:0000256" key="36">
    <source>
        <dbReference type="ARBA" id="ARBA00077157"/>
    </source>
</evidence>
<evidence type="ECO:0000256" key="11">
    <source>
        <dbReference type="ARBA" id="ARBA00048606"/>
    </source>
</evidence>
<comment type="catalytic activity">
    <reaction evidence="29">
        <text>N-tricosanoyl-taurine + H2O = tricosanoate + taurine</text>
        <dbReference type="Rhea" id="RHEA:63164"/>
        <dbReference type="ChEBI" id="CHEBI:15377"/>
        <dbReference type="ChEBI" id="CHEBI:79007"/>
        <dbReference type="ChEBI" id="CHEBI:146197"/>
        <dbReference type="ChEBI" id="CHEBI:507393"/>
    </reaction>
    <physiologicalReaction direction="left-to-right" evidence="29">
        <dbReference type="Rhea" id="RHEA:63165"/>
    </physiologicalReaction>
</comment>
<evidence type="ECO:0000256" key="31">
    <source>
        <dbReference type="ARBA" id="ARBA00052818"/>
    </source>
</evidence>
<evidence type="ECO:0000256" key="29">
    <source>
        <dbReference type="ARBA" id="ARBA00052634"/>
    </source>
</evidence>
<evidence type="ECO:0000256" key="35">
    <source>
        <dbReference type="ARBA" id="ARBA00077111"/>
    </source>
</evidence>
<comment type="catalytic activity">
    <reaction evidence="16">
        <text>N-(15Z-tetracosenoyl)-ethanolamine + H2O = (15Z)-tetracosenoate + ethanolamine</text>
        <dbReference type="Rhea" id="RHEA:63144"/>
        <dbReference type="ChEBI" id="CHEBI:15377"/>
        <dbReference type="ChEBI" id="CHEBI:32392"/>
        <dbReference type="ChEBI" id="CHEBI:57603"/>
        <dbReference type="ChEBI" id="CHEBI:146187"/>
    </reaction>
    <physiologicalReaction direction="left-to-right" evidence="16">
        <dbReference type="Rhea" id="RHEA:63145"/>
    </physiologicalReaction>
</comment>
<protein>
    <recommendedName>
        <fullName evidence="34">Fatty-acid amide hydrolase 1</fullName>
        <ecNumber evidence="3">3.5.1.99</ecNumber>
    </recommendedName>
    <alternativeName>
        <fullName evidence="37">Anandamide amidohydrolase 1</fullName>
    </alternativeName>
    <alternativeName>
        <fullName evidence="35">Fatty acid ester hydrolase</fullName>
    </alternativeName>
    <alternativeName>
        <fullName evidence="36">Oleamide hydrolase 1</fullName>
    </alternativeName>
</protein>
<comment type="catalytic activity">
    <reaction evidence="8">
        <text>(9Z)-octadecenoate + glycine = N-(9Z-octadecenoyl)glycine + H2O</text>
        <dbReference type="Rhea" id="RHEA:51316"/>
        <dbReference type="ChEBI" id="CHEBI:15377"/>
        <dbReference type="ChEBI" id="CHEBI:30823"/>
        <dbReference type="ChEBI" id="CHEBI:57305"/>
        <dbReference type="ChEBI" id="CHEBI:133992"/>
    </reaction>
    <physiologicalReaction direction="right-to-left" evidence="8">
        <dbReference type="Rhea" id="RHEA:51318"/>
    </physiologicalReaction>
</comment>
<keyword evidence="5" id="KW-0378">Hydrolase</keyword>
<evidence type="ECO:0000256" key="13">
    <source>
        <dbReference type="ARBA" id="ARBA00050403"/>
    </source>
</evidence>
<comment type="catalytic activity">
    <reaction evidence="30">
        <text>N-(5Z,8Z,11Z,14Z)-eicosatetraenoyl-glycine + H2O = (5Z,8Z,11Z,14Z)-eicosatetraenoate + glycine</text>
        <dbReference type="Rhea" id="RHEA:64108"/>
        <dbReference type="ChEBI" id="CHEBI:15377"/>
        <dbReference type="ChEBI" id="CHEBI:32395"/>
        <dbReference type="ChEBI" id="CHEBI:57305"/>
        <dbReference type="ChEBI" id="CHEBI:59002"/>
    </reaction>
    <physiologicalReaction direction="left-to-right" evidence="30">
        <dbReference type="Rhea" id="RHEA:64109"/>
    </physiologicalReaction>
</comment>
<dbReference type="PANTHER" id="PTHR45847:SF8">
    <property type="entry name" value="FATTY ACID AMIDE HYDROLASE-RELATED"/>
    <property type="match status" value="1"/>
</dbReference>
<feature type="active site" description="Acyl-ester intermediate" evidence="38">
    <location>
        <position position="255"/>
    </location>
</feature>
<evidence type="ECO:0000256" key="9">
    <source>
        <dbReference type="ARBA" id="ARBA00047476"/>
    </source>
</evidence>
<organism evidence="41 42">
    <name type="scientific">Geotrypetes seraphini</name>
    <name type="common">Gaboon caecilian</name>
    <name type="synonym">Caecilia seraphini</name>
    <dbReference type="NCBI Taxonomy" id="260995"/>
    <lineage>
        <taxon>Eukaryota</taxon>
        <taxon>Metazoa</taxon>
        <taxon>Chordata</taxon>
        <taxon>Craniata</taxon>
        <taxon>Vertebrata</taxon>
        <taxon>Euteleostomi</taxon>
        <taxon>Amphibia</taxon>
        <taxon>Gymnophiona</taxon>
        <taxon>Geotrypetes</taxon>
    </lineage>
</organism>
<evidence type="ECO:0000256" key="30">
    <source>
        <dbReference type="ARBA" id="ARBA00052709"/>
    </source>
</evidence>
<keyword evidence="7" id="KW-0443">Lipid metabolism</keyword>
<comment type="similarity">
    <text evidence="2">Belongs to the amidase family.</text>
</comment>
<comment type="catalytic activity">
    <reaction evidence="14">
        <text>1-O-methyl-(5Z,8Z,11Z,14Z)-eicosatetraenoate + H2O = methanol + (5Z,8Z,11Z,14Z)-eicosatetraenoate + H(+)</text>
        <dbReference type="Rhea" id="RHEA:63052"/>
        <dbReference type="ChEBI" id="CHEBI:15377"/>
        <dbReference type="ChEBI" id="CHEBI:15378"/>
        <dbReference type="ChEBI" id="CHEBI:17790"/>
        <dbReference type="ChEBI" id="CHEBI:32395"/>
        <dbReference type="ChEBI" id="CHEBI:78033"/>
    </reaction>
    <physiologicalReaction direction="left-to-right" evidence="14">
        <dbReference type="Rhea" id="RHEA:63053"/>
    </physiologicalReaction>
</comment>
<evidence type="ECO:0000256" key="10">
    <source>
        <dbReference type="ARBA" id="ARBA00048052"/>
    </source>
</evidence>
<evidence type="ECO:0000256" key="3">
    <source>
        <dbReference type="ARBA" id="ARBA00012112"/>
    </source>
</evidence>
<dbReference type="Gene3D" id="3.90.1300.10">
    <property type="entry name" value="Amidase signature (AS) domain"/>
    <property type="match status" value="1"/>
</dbReference>
<comment type="catalytic activity">
    <reaction evidence="9">
        <text>2-(5Z,8Z,11Z,14Z-eicosatetraenoyl)-glycerol + H2O = glycerol + (5Z,8Z,11Z,14Z)-eicosatetraenoate + H(+)</text>
        <dbReference type="Rhea" id="RHEA:26132"/>
        <dbReference type="ChEBI" id="CHEBI:15377"/>
        <dbReference type="ChEBI" id="CHEBI:15378"/>
        <dbReference type="ChEBI" id="CHEBI:17754"/>
        <dbReference type="ChEBI" id="CHEBI:32395"/>
        <dbReference type="ChEBI" id="CHEBI:52392"/>
    </reaction>
    <physiologicalReaction direction="left-to-right" evidence="9">
        <dbReference type="Rhea" id="RHEA:26133"/>
    </physiologicalReaction>
</comment>
<evidence type="ECO:0000256" key="39">
    <source>
        <dbReference type="SAM" id="Coils"/>
    </source>
</evidence>
<dbReference type="CDD" id="cd14686">
    <property type="entry name" value="bZIP"/>
    <property type="match status" value="1"/>
</dbReference>
<comment type="catalytic activity">
    <reaction evidence="33">
        <text>(15Z)-tetracosenamide + H2O = (15Z)-tetracosenoate + NH4(+)</text>
        <dbReference type="Rhea" id="RHEA:63028"/>
        <dbReference type="ChEBI" id="CHEBI:15377"/>
        <dbReference type="ChEBI" id="CHEBI:28938"/>
        <dbReference type="ChEBI" id="CHEBI:32392"/>
        <dbReference type="ChEBI" id="CHEBI:146166"/>
    </reaction>
    <physiologicalReaction direction="left-to-right" evidence="33">
        <dbReference type="Rhea" id="RHEA:63029"/>
    </physiologicalReaction>
</comment>
<evidence type="ECO:0000256" key="28">
    <source>
        <dbReference type="ARBA" id="ARBA00052514"/>
    </source>
</evidence>
<evidence type="ECO:0000259" key="40">
    <source>
        <dbReference type="Pfam" id="PF01425"/>
    </source>
</evidence>
<comment type="catalytic activity">
    <reaction evidence="28">
        <text>N-(15Z-tetracosenoyl)-taurine + H2O = (15Z)-tetracosenoate + taurine</text>
        <dbReference type="Rhea" id="RHEA:63160"/>
        <dbReference type="ChEBI" id="CHEBI:15377"/>
        <dbReference type="ChEBI" id="CHEBI:32392"/>
        <dbReference type="ChEBI" id="CHEBI:146198"/>
        <dbReference type="ChEBI" id="CHEBI:507393"/>
    </reaction>
    <physiologicalReaction direction="left-to-right" evidence="28">
        <dbReference type="Rhea" id="RHEA:63161"/>
    </physiologicalReaction>
</comment>
<comment type="catalytic activity">
    <reaction evidence="25">
        <text>(9Z,12Z)-octadecadienamide + H2O = (9Z,12Z)-octadecadienoate + NH4(+)</text>
        <dbReference type="Rhea" id="RHEA:63020"/>
        <dbReference type="ChEBI" id="CHEBI:15377"/>
        <dbReference type="ChEBI" id="CHEBI:28938"/>
        <dbReference type="ChEBI" id="CHEBI:30245"/>
        <dbReference type="ChEBI" id="CHEBI:82984"/>
    </reaction>
    <physiologicalReaction direction="left-to-right" evidence="25">
        <dbReference type="Rhea" id="RHEA:63021"/>
    </physiologicalReaction>
</comment>
<comment type="catalytic activity">
    <reaction evidence="13">
        <text>(11Z,14Z)-eicosadienamide + H2O = (11Z,14Z)-eicosadienoate + NH4(+)</text>
        <dbReference type="Rhea" id="RHEA:63004"/>
        <dbReference type="ChEBI" id="CHEBI:15377"/>
        <dbReference type="ChEBI" id="CHEBI:28938"/>
        <dbReference type="ChEBI" id="CHEBI:77220"/>
        <dbReference type="ChEBI" id="CHEBI:146165"/>
    </reaction>
    <physiologicalReaction direction="left-to-right" evidence="13">
        <dbReference type="Rhea" id="RHEA:63005"/>
    </physiologicalReaction>
</comment>
<dbReference type="GO" id="GO:0017064">
    <property type="term" value="F:fatty acid amide hydrolase activity"/>
    <property type="evidence" value="ECO:0007669"/>
    <property type="project" value="UniProtKB-EC"/>
</dbReference>
<comment type="catalytic activity">
    <reaction evidence="26">
        <text>N-docosanoyl-ethanolamine + H2O = docosanoate + ethanolamine</text>
        <dbReference type="Rhea" id="RHEA:63128"/>
        <dbReference type="ChEBI" id="CHEBI:15377"/>
        <dbReference type="ChEBI" id="CHEBI:23858"/>
        <dbReference type="ChEBI" id="CHEBI:57603"/>
        <dbReference type="ChEBI" id="CHEBI:146186"/>
    </reaction>
    <physiologicalReaction direction="left-to-right" evidence="26">
        <dbReference type="Rhea" id="RHEA:63129"/>
    </physiologicalReaction>
</comment>
<evidence type="ECO:0000256" key="27">
    <source>
        <dbReference type="ARBA" id="ARBA00052512"/>
    </source>
</evidence>
<comment type="catalytic activity">
    <reaction evidence="10">
        <text>N-(9Z-octadecenoyl) ethanolamine + H2O = ethanolamine + (9Z)-octadecenoate</text>
        <dbReference type="Rhea" id="RHEA:45060"/>
        <dbReference type="ChEBI" id="CHEBI:15377"/>
        <dbReference type="ChEBI" id="CHEBI:30823"/>
        <dbReference type="ChEBI" id="CHEBI:57603"/>
        <dbReference type="ChEBI" id="CHEBI:71466"/>
    </reaction>
    <physiologicalReaction direction="left-to-right" evidence="10">
        <dbReference type="Rhea" id="RHEA:45061"/>
    </physiologicalReaction>
</comment>
<dbReference type="OrthoDB" id="6428749at2759"/>
<dbReference type="EC" id="3.5.1.99" evidence="3"/>
<evidence type="ECO:0000256" key="12">
    <source>
        <dbReference type="ARBA" id="ARBA00050294"/>
    </source>
</evidence>
<evidence type="ECO:0000256" key="24">
    <source>
        <dbReference type="ARBA" id="ARBA00052337"/>
    </source>
</evidence>
<dbReference type="GeneID" id="117346678"/>
<dbReference type="PANTHER" id="PTHR45847">
    <property type="entry name" value="FATTY ACID AMIDE HYDROLASE"/>
    <property type="match status" value="1"/>
</dbReference>
<comment type="catalytic activity">
    <reaction evidence="32">
        <text>(8Z,11Z,14Z)-eicosatrienamide + H2O = (8Z,11Z,14Z)-eicosatrienoate + NH4(+)</text>
        <dbReference type="Rhea" id="RHEA:62996"/>
        <dbReference type="ChEBI" id="CHEBI:15377"/>
        <dbReference type="ChEBI" id="CHEBI:28938"/>
        <dbReference type="ChEBI" id="CHEBI:71589"/>
        <dbReference type="ChEBI" id="CHEBI:146163"/>
    </reaction>
    <physiologicalReaction direction="left-to-right" evidence="32">
        <dbReference type="Rhea" id="RHEA:62997"/>
    </physiologicalReaction>
</comment>
<evidence type="ECO:0000256" key="25">
    <source>
        <dbReference type="ARBA" id="ARBA00052426"/>
    </source>
</evidence>
<dbReference type="GO" id="GO:0004040">
    <property type="term" value="F:amidase activity"/>
    <property type="evidence" value="ECO:0007669"/>
    <property type="project" value="TreeGrafter"/>
</dbReference>
<evidence type="ECO:0000256" key="22">
    <source>
        <dbReference type="ARBA" id="ARBA00051914"/>
    </source>
</evidence>
<comment type="catalytic activity">
    <reaction evidence="20">
        <text>N-octadecanoyl ethanolamine + H2O = octadecanoate + ethanolamine</text>
        <dbReference type="Rhea" id="RHEA:63124"/>
        <dbReference type="ChEBI" id="CHEBI:15377"/>
        <dbReference type="ChEBI" id="CHEBI:25629"/>
        <dbReference type="ChEBI" id="CHEBI:57603"/>
        <dbReference type="ChEBI" id="CHEBI:85299"/>
    </reaction>
    <physiologicalReaction direction="left-to-right" evidence="20">
        <dbReference type="Rhea" id="RHEA:63125"/>
    </physiologicalReaction>
</comment>